<dbReference type="GO" id="GO:0004523">
    <property type="term" value="F:RNA-DNA hybrid ribonuclease activity"/>
    <property type="evidence" value="ECO:0007669"/>
    <property type="project" value="InterPro"/>
</dbReference>
<accession>A0A7J8WZ94</accession>
<organism evidence="2 3">
    <name type="scientific">Gossypium aridum</name>
    <name type="common">American cotton</name>
    <name type="synonym">Erioxylum aridum</name>
    <dbReference type="NCBI Taxonomy" id="34290"/>
    <lineage>
        <taxon>Eukaryota</taxon>
        <taxon>Viridiplantae</taxon>
        <taxon>Streptophyta</taxon>
        <taxon>Embryophyta</taxon>
        <taxon>Tracheophyta</taxon>
        <taxon>Spermatophyta</taxon>
        <taxon>Magnoliopsida</taxon>
        <taxon>eudicotyledons</taxon>
        <taxon>Gunneridae</taxon>
        <taxon>Pentapetalae</taxon>
        <taxon>rosids</taxon>
        <taxon>malvids</taxon>
        <taxon>Malvales</taxon>
        <taxon>Malvaceae</taxon>
        <taxon>Malvoideae</taxon>
        <taxon>Gossypium</taxon>
    </lineage>
</organism>
<dbReference type="Pfam" id="PF13456">
    <property type="entry name" value="RVT_3"/>
    <property type="match status" value="1"/>
</dbReference>
<dbReference type="Proteomes" id="UP000593577">
    <property type="component" value="Unassembled WGS sequence"/>
</dbReference>
<keyword evidence="3" id="KW-1185">Reference proteome</keyword>
<dbReference type="AlphaFoldDB" id="A0A7J8WZ94"/>
<sequence>LGNASCSTPATDSGKGCYNCSAGIGKEWNGYSCQPNMMIDRYIEVRAMLEGLKIAWACGFHQVEVESDNALLIDIL</sequence>
<gene>
    <name evidence="2" type="ORF">Goari_012060</name>
</gene>
<evidence type="ECO:0000259" key="1">
    <source>
        <dbReference type="Pfam" id="PF13456"/>
    </source>
</evidence>
<feature type="non-terminal residue" evidence="2">
    <location>
        <position position="76"/>
    </location>
</feature>
<proteinExistence type="predicted"/>
<evidence type="ECO:0000313" key="2">
    <source>
        <dbReference type="EMBL" id="MBA0680355.1"/>
    </source>
</evidence>
<dbReference type="InterPro" id="IPR002156">
    <property type="entry name" value="RNaseH_domain"/>
</dbReference>
<feature type="domain" description="RNase H type-1" evidence="1">
    <location>
        <begin position="44"/>
        <end position="75"/>
    </location>
</feature>
<name>A0A7J8WZ94_GOSAI</name>
<protein>
    <recommendedName>
        <fullName evidence="1">RNase H type-1 domain-containing protein</fullName>
    </recommendedName>
</protein>
<comment type="caution">
    <text evidence="2">The sequence shown here is derived from an EMBL/GenBank/DDBJ whole genome shotgun (WGS) entry which is preliminary data.</text>
</comment>
<reference evidence="2 3" key="1">
    <citation type="journal article" date="2019" name="Genome Biol. Evol.">
        <title>Insights into the evolution of the New World diploid cottons (Gossypium, subgenus Houzingenia) based on genome sequencing.</title>
        <authorList>
            <person name="Grover C.E."/>
            <person name="Arick M.A. 2nd"/>
            <person name="Thrash A."/>
            <person name="Conover J.L."/>
            <person name="Sanders W.S."/>
            <person name="Peterson D.G."/>
            <person name="Frelichowski J.E."/>
            <person name="Scheffler J.A."/>
            <person name="Scheffler B.E."/>
            <person name="Wendel J.F."/>
        </authorList>
    </citation>
    <scope>NUCLEOTIDE SEQUENCE [LARGE SCALE GENOMIC DNA]</scope>
    <source>
        <strain evidence="2">185</strain>
        <tissue evidence="2">Leaf</tissue>
    </source>
</reference>
<dbReference type="GO" id="GO:0003676">
    <property type="term" value="F:nucleic acid binding"/>
    <property type="evidence" value="ECO:0007669"/>
    <property type="project" value="InterPro"/>
</dbReference>
<dbReference type="EMBL" id="JABFAA010000004">
    <property type="protein sequence ID" value="MBA0680355.1"/>
    <property type="molecule type" value="Genomic_DNA"/>
</dbReference>
<evidence type="ECO:0000313" key="3">
    <source>
        <dbReference type="Proteomes" id="UP000593577"/>
    </source>
</evidence>